<dbReference type="SMART" id="SM00046">
    <property type="entry name" value="DAGKc"/>
    <property type="match status" value="1"/>
</dbReference>
<dbReference type="InterPro" id="IPR045540">
    <property type="entry name" value="YegS/DAGK_C"/>
</dbReference>
<dbReference type="InterPro" id="IPR017438">
    <property type="entry name" value="ATP-NAD_kinase_N"/>
</dbReference>
<dbReference type="InterPro" id="IPR016064">
    <property type="entry name" value="NAD/diacylglycerol_kinase_sf"/>
</dbReference>
<proteinExistence type="predicted"/>
<evidence type="ECO:0000313" key="4">
    <source>
        <dbReference type="Proteomes" id="UP000245368"/>
    </source>
</evidence>
<dbReference type="InterPro" id="IPR004363">
    <property type="entry name" value="Methylgl_synth"/>
</dbReference>
<dbReference type="AlphaFoldDB" id="A0A2Z3JQ95"/>
<dbReference type="OrthoDB" id="3171056at2"/>
<dbReference type="GO" id="GO:0016301">
    <property type="term" value="F:kinase activity"/>
    <property type="evidence" value="ECO:0007669"/>
    <property type="project" value="UniProtKB-KW"/>
</dbReference>
<keyword evidence="3" id="KW-0808">Transferase</keyword>
<dbReference type="EMBL" id="CP029494">
    <property type="protein sequence ID" value="AWN23154.1"/>
    <property type="molecule type" value="Genomic_DNA"/>
</dbReference>
<feature type="domain" description="DAGKc" evidence="2">
    <location>
        <begin position="50"/>
        <end position="176"/>
    </location>
</feature>
<organism evidence="3 4">
    <name type="scientific">Deinococcus irradiatisoli</name>
    <dbReference type="NCBI Taxonomy" id="2202254"/>
    <lineage>
        <taxon>Bacteria</taxon>
        <taxon>Thermotogati</taxon>
        <taxon>Deinococcota</taxon>
        <taxon>Deinococci</taxon>
        <taxon>Deinococcales</taxon>
        <taxon>Deinococcaceae</taxon>
        <taxon>Deinococcus</taxon>
    </lineage>
</organism>
<evidence type="ECO:0000256" key="1">
    <source>
        <dbReference type="SAM" id="MobiDB-lite"/>
    </source>
</evidence>
<dbReference type="GO" id="GO:0019242">
    <property type="term" value="P:methylglyoxal biosynthetic process"/>
    <property type="evidence" value="ECO:0007669"/>
    <property type="project" value="InterPro"/>
</dbReference>
<dbReference type="PANTHER" id="PTHR30492:SF0">
    <property type="entry name" value="METHYLGLYOXAL SYNTHASE"/>
    <property type="match status" value="1"/>
</dbReference>
<dbReference type="SUPFAM" id="SSF111331">
    <property type="entry name" value="NAD kinase/diacylglycerol kinase-like"/>
    <property type="match status" value="1"/>
</dbReference>
<dbReference type="Proteomes" id="UP000245368">
    <property type="component" value="Chromosome"/>
</dbReference>
<dbReference type="Pfam" id="PF00781">
    <property type="entry name" value="DAGK_cat"/>
    <property type="match status" value="1"/>
</dbReference>
<dbReference type="Pfam" id="PF19279">
    <property type="entry name" value="YegS_C"/>
    <property type="match status" value="1"/>
</dbReference>
<keyword evidence="4" id="KW-1185">Reference proteome</keyword>
<keyword evidence="3" id="KW-0418">Kinase</keyword>
<sequence>MGVCVTPATVPTRGAHDASVPTNSKEPSKNIRICLPPSSQSNGWVNAQNTPPKRALLIFNPKSGNGQSPLPRFIAALGDLGWQVDAEELPKEGDLEQVLGQLERYRAVIAAGGDGTVSSLAYALKYSGVPLMAYPAGTANLIAQNLDLPDNPEALAKVVDDFHTVELDLGELTVEDQVRGFTMLAGAGADATMISESEKLKEKLGVMAYVVSAMKQFQPKFTTFTLEYDGQVKEIEAMAVMVANLGMANFRLPIASGVSPTDGKLTVLILKPGSVFDLLGNVLESVKARLGLGDVANHNIESFHTEAVVVKSAEPFPLQFDGEIRKENTPFSARVLPGAVKFLTQEAPKKLDT</sequence>
<gene>
    <name evidence="3" type="ORF">DKM44_07890</name>
</gene>
<dbReference type="PANTHER" id="PTHR30492">
    <property type="entry name" value="METHYLGLYOXAL SYNTHASE"/>
    <property type="match status" value="1"/>
</dbReference>
<dbReference type="Gene3D" id="3.40.50.10330">
    <property type="entry name" value="Probable inorganic polyphosphate/atp-NAD kinase, domain 1"/>
    <property type="match status" value="1"/>
</dbReference>
<dbReference type="InterPro" id="IPR001206">
    <property type="entry name" value="Diacylglycerol_kinase_cat_dom"/>
</dbReference>
<dbReference type="GO" id="GO:0005829">
    <property type="term" value="C:cytosol"/>
    <property type="evidence" value="ECO:0007669"/>
    <property type="project" value="TreeGrafter"/>
</dbReference>
<evidence type="ECO:0000313" key="3">
    <source>
        <dbReference type="EMBL" id="AWN23154.1"/>
    </source>
</evidence>
<protein>
    <submittedName>
        <fullName evidence="3">Diacylglycerol kinase</fullName>
    </submittedName>
</protein>
<dbReference type="Gene3D" id="2.60.200.40">
    <property type="match status" value="1"/>
</dbReference>
<dbReference type="PROSITE" id="PS50146">
    <property type="entry name" value="DAGK"/>
    <property type="match status" value="1"/>
</dbReference>
<feature type="region of interest" description="Disordered" evidence="1">
    <location>
        <begin position="1"/>
        <end position="28"/>
    </location>
</feature>
<reference evidence="3 4" key="1">
    <citation type="submission" date="2018-05" db="EMBL/GenBank/DDBJ databases">
        <title>Complete Genome Sequence of Deinococcus sp. strain 17bor-2.</title>
        <authorList>
            <person name="Srinivasan S."/>
        </authorList>
    </citation>
    <scope>NUCLEOTIDE SEQUENCE [LARGE SCALE GENOMIC DNA]</scope>
    <source>
        <strain evidence="3 4">17bor-2</strain>
    </source>
</reference>
<name>A0A2Z3JQ95_9DEIO</name>
<dbReference type="KEGG" id="dez:DKM44_07890"/>
<evidence type="ECO:0000259" key="2">
    <source>
        <dbReference type="PROSITE" id="PS50146"/>
    </source>
</evidence>
<accession>A0A2Z3JQ95</accession>
<dbReference type="GO" id="GO:0008929">
    <property type="term" value="F:methylglyoxal synthase activity"/>
    <property type="evidence" value="ECO:0007669"/>
    <property type="project" value="InterPro"/>
</dbReference>